<reference evidence="3" key="1">
    <citation type="submission" date="2019-05" db="EMBL/GenBank/DDBJ databases">
        <title>Annotation for the trematode Paragonimus heterotremus.</title>
        <authorList>
            <person name="Choi Y.-J."/>
        </authorList>
    </citation>
    <scope>NUCLEOTIDE SEQUENCE</scope>
    <source>
        <strain evidence="3">LC</strain>
    </source>
</reference>
<evidence type="ECO:0000256" key="1">
    <source>
        <dbReference type="SAM" id="MobiDB-lite"/>
    </source>
</evidence>
<feature type="domain" description="Dynein heavy chain tail" evidence="2">
    <location>
        <begin position="365"/>
        <end position="457"/>
    </location>
</feature>
<proteinExistence type="predicted"/>
<evidence type="ECO:0000259" key="2">
    <source>
        <dbReference type="Pfam" id="PF08385"/>
    </source>
</evidence>
<keyword evidence="4" id="KW-1185">Reference proteome</keyword>
<evidence type="ECO:0000313" key="4">
    <source>
        <dbReference type="Proteomes" id="UP000748531"/>
    </source>
</evidence>
<gene>
    <name evidence="3" type="ORF">PHET_05409</name>
</gene>
<feature type="compositionally biased region" description="Polar residues" evidence="1">
    <location>
        <begin position="92"/>
        <end position="107"/>
    </location>
</feature>
<evidence type="ECO:0000313" key="3">
    <source>
        <dbReference type="EMBL" id="KAF5400759.1"/>
    </source>
</evidence>
<dbReference type="InterPro" id="IPR013594">
    <property type="entry name" value="Dynein_heavy_tail"/>
</dbReference>
<comment type="caution">
    <text evidence="3">The sequence shown here is derived from an EMBL/GenBank/DDBJ whole genome shotgun (WGS) entry which is preliminary data.</text>
</comment>
<organism evidence="3 4">
    <name type="scientific">Paragonimus heterotremus</name>
    <dbReference type="NCBI Taxonomy" id="100268"/>
    <lineage>
        <taxon>Eukaryota</taxon>
        <taxon>Metazoa</taxon>
        <taxon>Spiralia</taxon>
        <taxon>Lophotrochozoa</taxon>
        <taxon>Platyhelminthes</taxon>
        <taxon>Trematoda</taxon>
        <taxon>Digenea</taxon>
        <taxon>Plagiorchiida</taxon>
        <taxon>Troglotremata</taxon>
        <taxon>Troglotrematidae</taxon>
        <taxon>Paragonimus</taxon>
    </lineage>
</organism>
<dbReference type="Pfam" id="PF08385">
    <property type="entry name" value="DHC_N1"/>
    <property type="match status" value="1"/>
</dbReference>
<feature type="region of interest" description="Disordered" evidence="1">
    <location>
        <begin position="254"/>
        <end position="309"/>
    </location>
</feature>
<dbReference type="AlphaFoldDB" id="A0A8J4T9T3"/>
<dbReference type="Proteomes" id="UP000748531">
    <property type="component" value="Unassembled WGS sequence"/>
</dbReference>
<sequence>MAYNETYRSFLAIVCRHLGLTNATEAIDDFLTTDPKNRQILKDLLGETGSTGVDIFMHSFGALFYKITVSDRHVFRIPVSYGTTVLRRNHSRVPSTQGSQKSGTDAGTFTVLGVSDPGSPHRGSAPLDPLDHPTTPKTLSFRESVASSHGMTFTTASGETDLGHGLYTQNQFLLVARTYPRDCLFALPLTIANNNEAFTEDRAYVYAIRCNIGPNLPRIKYNSDPMQLFPTNVSIGYLQGSMLDCAHRLFSTSASKNKSSKTGPGNLATEGSMHSADDSSTQPSRGGGSGSISDQSRRGTYAGGGGTDDSQRLRDEFSVTLFKFSGVLEETIHALQGVFNLEEPDFMPDENYVIDPSRDYLMIPQISRLLKTWDDQIDAVIAALDRPRPISSGPLEEVDYWRYRCKVLTAVAEALRSKTARWVMNAWVVLNPDALPYNRGAEIKAQMLEAKDNSRYFFDTI</sequence>
<name>A0A8J4T9T3_9TREM</name>
<protein>
    <recommendedName>
        <fullName evidence="2">Dynein heavy chain tail domain-containing protein</fullName>
    </recommendedName>
</protein>
<feature type="region of interest" description="Disordered" evidence="1">
    <location>
        <begin position="90"/>
        <end position="135"/>
    </location>
</feature>
<dbReference type="EMBL" id="LUCH01002935">
    <property type="protein sequence ID" value="KAF5400759.1"/>
    <property type="molecule type" value="Genomic_DNA"/>
</dbReference>
<accession>A0A8J4T9T3</accession>
<dbReference type="OrthoDB" id="64868at2759"/>